<keyword evidence="6 8" id="KW-0067">ATP-binding</keyword>
<feature type="binding site" evidence="8">
    <location>
        <position position="157"/>
    </location>
    <ligand>
        <name>(R)-pantoate</name>
        <dbReference type="ChEBI" id="CHEBI:15980"/>
    </ligand>
</feature>
<reference evidence="10" key="1">
    <citation type="journal article" date="2019" name="Int. J. Syst. Evol. Microbiol.">
        <title>The Global Catalogue of Microorganisms (GCM) 10K type strain sequencing project: providing services to taxonomists for standard genome sequencing and annotation.</title>
        <authorList>
            <consortium name="The Broad Institute Genomics Platform"/>
            <consortium name="The Broad Institute Genome Sequencing Center for Infectious Disease"/>
            <person name="Wu L."/>
            <person name="Ma J."/>
        </authorList>
    </citation>
    <scope>NUCLEOTIDE SEQUENCE [LARGE SCALE GENOMIC DNA]</scope>
    <source>
        <strain evidence="10">JCM 18326</strain>
    </source>
</reference>
<keyword evidence="10" id="KW-1185">Reference proteome</keyword>
<dbReference type="InterPro" id="IPR042176">
    <property type="entry name" value="Pantoate_ligase_C"/>
</dbReference>
<evidence type="ECO:0000256" key="6">
    <source>
        <dbReference type="ARBA" id="ARBA00022840"/>
    </source>
</evidence>
<keyword evidence="4 8" id="KW-0566">Pantothenate biosynthesis</keyword>
<dbReference type="SUPFAM" id="SSF52374">
    <property type="entry name" value="Nucleotidylyl transferase"/>
    <property type="match status" value="1"/>
</dbReference>
<comment type="miscellaneous">
    <text evidence="8">The reaction proceeds by a bi uni uni bi ping pong mechanism.</text>
</comment>
<feature type="active site" description="Proton donor" evidence="8">
    <location>
        <position position="37"/>
    </location>
</feature>
<dbReference type="CDD" id="cd00560">
    <property type="entry name" value="PanC"/>
    <property type="match status" value="1"/>
</dbReference>
<feature type="binding site" evidence="8">
    <location>
        <position position="180"/>
    </location>
    <ligand>
        <name>ATP</name>
        <dbReference type="ChEBI" id="CHEBI:30616"/>
    </ligand>
</feature>
<evidence type="ECO:0000256" key="1">
    <source>
        <dbReference type="ARBA" id="ARBA00004990"/>
    </source>
</evidence>
<evidence type="ECO:0000256" key="5">
    <source>
        <dbReference type="ARBA" id="ARBA00022741"/>
    </source>
</evidence>
<comment type="catalytic activity">
    <reaction evidence="7 8">
        <text>(R)-pantoate + beta-alanine + ATP = (R)-pantothenate + AMP + diphosphate + H(+)</text>
        <dbReference type="Rhea" id="RHEA:10912"/>
        <dbReference type="ChEBI" id="CHEBI:15378"/>
        <dbReference type="ChEBI" id="CHEBI:15980"/>
        <dbReference type="ChEBI" id="CHEBI:29032"/>
        <dbReference type="ChEBI" id="CHEBI:30616"/>
        <dbReference type="ChEBI" id="CHEBI:33019"/>
        <dbReference type="ChEBI" id="CHEBI:57966"/>
        <dbReference type="ChEBI" id="CHEBI:456215"/>
        <dbReference type="EC" id="6.3.2.1"/>
    </reaction>
</comment>
<evidence type="ECO:0000256" key="7">
    <source>
        <dbReference type="ARBA" id="ARBA00048258"/>
    </source>
</evidence>
<evidence type="ECO:0000256" key="3">
    <source>
        <dbReference type="ARBA" id="ARBA00022598"/>
    </source>
</evidence>
<dbReference type="Gene3D" id="3.30.1300.10">
    <property type="entry name" value="Pantoate-beta-alanine ligase, C-terminal domain"/>
    <property type="match status" value="1"/>
</dbReference>
<evidence type="ECO:0000313" key="10">
    <source>
        <dbReference type="Proteomes" id="UP001500298"/>
    </source>
</evidence>
<keyword evidence="3 8" id="KW-0436">Ligase</keyword>
<dbReference type="PANTHER" id="PTHR21299:SF1">
    <property type="entry name" value="PANTOATE--BETA-ALANINE LIGASE"/>
    <property type="match status" value="1"/>
</dbReference>
<comment type="subcellular location">
    <subcellularLocation>
        <location evidence="8">Cytoplasm</location>
    </subcellularLocation>
</comment>
<gene>
    <name evidence="8 9" type="primary">panC</name>
    <name evidence="9" type="ORF">GCM10023331_20840</name>
</gene>
<proteinExistence type="inferred from homology"/>
<comment type="caution">
    <text evidence="9">The sequence shown here is derived from an EMBL/GenBank/DDBJ whole genome shotgun (WGS) entry which is preliminary data.</text>
</comment>
<dbReference type="GO" id="GO:0016874">
    <property type="term" value="F:ligase activity"/>
    <property type="evidence" value="ECO:0007669"/>
    <property type="project" value="UniProtKB-KW"/>
</dbReference>
<dbReference type="NCBIfam" id="TIGR00125">
    <property type="entry name" value="cyt_tran_rel"/>
    <property type="match status" value="1"/>
</dbReference>
<protein>
    <recommendedName>
        <fullName evidence="8">Pantothenate synthetase</fullName>
        <shortName evidence="8">PS</shortName>
        <ecNumber evidence="8">6.3.2.1</ecNumber>
    </recommendedName>
    <alternativeName>
        <fullName evidence="8">Pantoate--beta-alanine ligase</fullName>
    </alternativeName>
    <alternativeName>
        <fullName evidence="8">Pantoate-activating enzyme</fullName>
    </alternativeName>
</protein>
<dbReference type="EMBL" id="BAABJX010000032">
    <property type="protein sequence ID" value="GAA4835422.1"/>
    <property type="molecule type" value="Genomic_DNA"/>
</dbReference>
<comment type="similarity">
    <text evidence="2 8">Belongs to the pantothenate synthetase family.</text>
</comment>
<evidence type="ECO:0000256" key="2">
    <source>
        <dbReference type="ARBA" id="ARBA00009256"/>
    </source>
</evidence>
<dbReference type="InterPro" id="IPR004821">
    <property type="entry name" value="Cyt_trans-like"/>
</dbReference>
<organism evidence="9 10">
    <name type="scientific">Algivirga pacifica</name>
    <dbReference type="NCBI Taxonomy" id="1162670"/>
    <lineage>
        <taxon>Bacteria</taxon>
        <taxon>Pseudomonadati</taxon>
        <taxon>Bacteroidota</taxon>
        <taxon>Cytophagia</taxon>
        <taxon>Cytophagales</taxon>
        <taxon>Flammeovirgaceae</taxon>
        <taxon>Algivirga</taxon>
    </lineage>
</organism>
<comment type="function">
    <text evidence="8">Catalyzes the condensation of pantoate with beta-alanine in an ATP-dependent reaction via a pantoyl-adenylate intermediate.</text>
</comment>
<dbReference type="InterPro" id="IPR014729">
    <property type="entry name" value="Rossmann-like_a/b/a_fold"/>
</dbReference>
<comment type="pathway">
    <text evidence="1 8">Cofactor biosynthesis; (R)-pantothenate biosynthesis; (R)-pantothenate from (R)-pantoate and beta-alanine: step 1/1.</text>
</comment>
<feature type="binding site" evidence="8">
    <location>
        <begin position="188"/>
        <end position="191"/>
    </location>
    <ligand>
        <name>ATP</name>
        <dbReference type="ChEBI" id="CHEBI:30616"/>
    </ligand>
</feature>
<dbReference type="PANTHER" id="PTHR21299">
    <property type="entry name" value="CYTIDYLATE KINASE/PANTOATE-BETA-ALANINE LIGASE"/>
    <property type="match status" value="1"/>
</dbReference>
<dbReference type="Gene3D" id="3.40.50.620">
    <property type="entry name" value="HUPs"/>
    <property type="match status" value="1"/>
</dbReference>
<accession>A0ABP9D922</accession>
<name>A0ABP9D922_9BACT</name>
<dbReference type="InterPro" id="IPR003721">
    <property type="entry name" value="Pantoate_ligase"/>
</dbReference>
<keyword evidence="8" id="KW-0963">Cytoplasm</keyword>
<dbReference type="EC" id="6.3.2.1" evidence="8"/>
<feature type="binding site" evidence="8">
    <location>
        <position position="61"/>
    </location>
    <ligand>
        <name>beta-alanine</name>
        <dbReference type="ChEBI" id="CHEBI:57966"/>
    </ligand>
</feature>
<evidence type="ECO:0000256" key="4">
    <source>
        <dbReference type="ARBA" id="ARBA00022655"/>
    </source>
</evidence>
<feature type="binding site" evidence="8">
    <location>
        <begin position="30"/>
        <end position="37"/>
    </location>
    <ligand>
        <name>ATP</name>
        <dbReference type="ChEBI" id="CHEBI:30616"/>
    </ligand>
</feature>
<feature type="binding site" evidence="8">
    <location>
        <position position="61"/>
    </location>
    <ligand>
        <name>(R)-pantoate</name>
        <dbReference type="ChEBI" id="CHEBI:15980"/>
    </ligand>
</feature>
<dbReference type="Proteomes" id="UP001500298">
    <property type="component" value="Unassembled WGS sequence"/>
</dbReference>
<evidence type="ECO:0000313" key="9">
    <source>
        <dbReference type="EMBL" id="GAA4835422.1"/>
    </source>
</evidence>
<sequence length="287" mass="31887">MKIFRDKNLLQQYILQAKANGQSIGFVPTMGTLHQGHLSLIKQSKKANDLTFCSIFVNPTQFNNPEDLATYPRQEASDIEKLTAAGCDAVFIPDNQTMYPTGLDTSKLLQFNFGILEQQLEGAHRPGHFNGVGIVVSKLFHLVSPDNAYFGLKDLQQFLIIRKMVRDLSFPLQVHGCPTVRESDGLAMSSRNLKLSTEERQIAPSLHEGLTLVQQAILSGESVQNALQKGLAHIEQSKVFTVEYLEVRETETLTKVDNVSSLPEYAILVAAHLGNVRLIDNLLVQQS</sequence>
<dbReference type="Pfam" id="PF02569">
    <property type="entry name" value="Pantoate_ligase"/>
    <property type="match status" value="1"/>
</dbReference>
<dbReference type="HAMAP" id="MF_00158">
    <property type="entry name" value="PanC"/>
    <property type="match status" value="1"/>
</dbReference>
<keyword evidence="5 8" id="KW-0547">Nucleotide-binding</keyword>
<feature type="binding site" evidence="8">
    <location>
        <begin position="151"/>
        <end position="154"/>
    </location>
    <ligand>
        <name>ATP</name>
        <dbReference type="ChEBI" id="CHEBI:30616"/>
    </ligand>
</feature>
<dbReference type="RefSeq" id="WP_345371550.1">
    <property type="nucleotide sequence ID" value="NZ_BAABJX010000032.1"/>
</dbReference>
<dbReference type="NCBIfam" id="TIGR00018">
    <property type="entry name" value="panC"/>
    <property type="match status" value="1"/>
</dbReference>
<evidence type="ECO:0000256" key="8">
    <source>
        <dbReference type="HAMAP-Rule" id="MF_00158"/>
    </source>
</evidence>
<comment type="subunit">
    <text evidence="8">Homodimer.</text>
</comment>